<dbReference type="InterPro" id="IPR000626">
    <property type="entry name" value="Ubiquitin-like_dom"/>
</dbReference>
<dbReference type="AlphaFoldDB" id="A0A8C0B2E8"/>
<dbReference type="PANTHER" id="PTHR10677:SF16">
    <property type="entry name" value="UBIQUILIN-1"/>
    <property type="match status" value="1"/>
</dbReference>
<evidence type="ECO:0000259" key="4">
    <source>
        <dbReference type="PROSITE" id="PS50030"/>
    </source>
</evidence>
<evidence type="ECO:0000256" key="1">
    <source>
        <dbReference type="ARBA" id="ARBA00004496"/>
    </source>
</evidence>
<dbReference type="Gene3D" id="1.10.260.100">
    <property type="match status" value="1"/>
</dbReference>
<dbReference type="GO" id="GO:0006511">
    <property type="term" value="P:ubiquitin-dependent protein catabolic process"/>
    <property type="evidence" value="ECO:0007669"/>
    <property type="project" value="TreeGrafter"/>
</dbReference>
<dbReference type="FunFam" id="3.10.20.90:FF:000095">
    <property type="entry name" value="Ubiquilin 4"/>
    <property type="match status" value="1"/>
</dbReference>
<dbReference type="InterPro" id="IPR009060">
    <property type="entry name" value="UBA-like_sf"/>
</dbReference>
<dbReference type="CDD" id="cd14399">
    <property type="entry name" value="UBA_PLICs"/>
    <property type="match status" value="1"/>
</dbReference>
<dbReference type="InterPro" id="IPR006636">
    <property type="entry name" value="STI1_HS-bd"/>
</dbReference>
<feature type="region of interest" description="Disordered" evidence="3">
    <location>
        <begin position="450"/>
        <end position="483"/>
    </location>
</feature>
<dbReference type="FunFam" id="1.10.260.100:FF:000001">
    <property type="entry name" value="Ubiquilin 1"/>
    <property type="match status" value="1"/>
</dbReference>
<dbReference type="InterPro" id="IPR015940">
    <property type="entry name" value="UBA"/>
</dbReference>
<dbReference type="InterPro" id="IPR029071">
    <property type="entry name" value="Ubiquitin-like_domsf"/>
</dbReference>
<dbReference type="PANTHER" id="PTHR10677">
    <property type="entry name" value="UBIQUILIN"/>
    <property type="match status" value="1"/>
</dbReference>
<feature type="domain" description="Ubiquitin-like" evidence="5">
    <location>
        <begin position="49"/>
        <end position="119"/>
    </location>
</feature>
<evidence type="ECO:0000256" key="3">
    <source>
        <dbReference type="SAM" id="MobiDB-lite"/>
    </source>
</evidence>
<feature type="compositionally biased region" description="Polar residues" evidence="3">
    <location>
        <begin position="450"/>
        <end position="470"/>
    </location>
</feature>
<dbReference type="SMART" id="SM00727">
    <property type="entry name" value="STI1"/>
    <property type="match status" value="1"/>
</dbReference>
<dbReference type="SUPFAM" id="SSF46934">
    <property type="entry name" value="UBA-like"/>
    <property type="match status" value="1"/>
</dbReference>
<feature type="compositionally biased region" description="Low complexity" evidence="3">
    <location>
        <begin position="471"/>
        <end position="483"/>
    </location>
</feature>
<evidence type="ECO:0000313" key="6">
    <source>
        <dbReference type="Ensembl" id="ENSBJAP00000010765.1"/>
    </source>
</evidence>
<evidence type="ECO:0000259" key="5">
    <source>
        <dbReference type="PROSITE" id="PS50053"/>
    </source>
</evidence>
<dbReference type="PROSITE" id="PS50053">
    <property type="entry name" value="UBIQUITIN_2"/>
    <property type="match status" value="1"/>
</dbReference>
<dbReference type="Gene3D" id="1.10.8.10">
    <property type="entry name" value="DNA helicase RuvA subunit, C-terminal domain"/>
    <property type="match status" value="1"/>
</dbReference>
<dbReference type="Pfam" id="PF00240">
    <property type="entry name" value="ubiquitin"/>
    <property type="match status" value="1"/>
</dbReference>
<reference evidence="6" key="1">
    <citation type="submission" date="2025-08" db="UniProtKB">
        <authorList>
            <consortium name="Ensembl"/>
        </authorList>
    </citation>
    <scope>IDENTIFICATION</scope>
</reference>
<organism evidence="6 7">
    <name type="scientific">Buteo japonicus</name>
    <dbReference type="NCBI Taxonomy" id="224669"/>
    <lineage>
        <taxon>Eukaryota</taxon>
        <taxon>Metazoa</taxon>
        <taxon>Chordata</taxon>
        <taxon>Craniata</taxon>
        <taxon>Vertebrata</taxon>
        <taxon>Euteleostomi</taxon>
        <taxon>Archelosauria</taxon>
        <taxon>Archosauria</taxon>
        <taxon>Dinosauria</taxon>
        <taxon>Saurischia</taxon>
        <taxon>Theropoda</taxon>
        <taxon>Coelurosauria</taxon>
        <taxon>Aves</taxon>
        <taxon>Neognathae</taxon>
        <taxon>Neoaves</taxon>
        <taxon>Telluraves</taxon>
        <taxon>Accipitrimorphae</taxon>
        <taxon>Accipitriformes</taxon>
        <taxon>Accipitridae</taxon>
        <taxon>Accipitrinae</taxon>
        <taxon>Buteo</taxon>
    </lineage>
</organism>
<feature type="region of interest" description="Disordered" evidence="3">
    <location>
        <begin position="532"/>
        <end position="568"/>
    </location>
</feature>
<evidence type="ECO:0008006" key="8">
    <source>
        <dbReference type="Google" id="ProtNLM"/>
    </source>
</evidence>
<evidence type="ECO:0000313" key="7">
    <source>
        <dbReference type="Proteomes" id="UP000694555"/>
    </source>
</evidence>
<dbReference type="CDD" id="cd01808">
    <property type="entry name" value="Ubl_PLICs"/>
    <property type="match status" value="1"/>
</dbReference>
<evidence type="ECO:0000256" key="2">
    <source>
        <dbReference type="ARBA" id="ARBA00022490"/>
    </source>
</evidence>
<keyword evidence="2" id="KW-0963">Cytoplasm</keyword>
<dbReference type="SMART" id="SM00213">
    <property type="entry name" value="UBQ"/>
    <property type="match status" value="1"/>
</dbReference>
<sequence length="616" mass="67025">MVLPVPQGLGWLGTVEARKPELSSKGGAPSPGAVETSQPFVTMDSSNIIKITVKTLKQKEQFEVAQSSTIQELKEEVAKRFKTTPDLLVLIFAGKILKDQETLSQHGVHSGVSIHVVIRSQKKPQDSLTDQGRTTTLMPPPSHSNSNLFYLGSIGDLQNPCLIHHNLSELLTSSQKIVAQTMENLLSRILSSGLDLNTINNNAFLLGFLLGVTGAHLLGLDSTDMLDLVSSIQEQDVSMQSLISETVQSTFVQNVLDNADLVRDLIMSNPQMQQLAEENPEIRQILTNPHTIREILEACRSPAVMQEMIRNHDLAMSNLESIPGGYTALEQLYREIEEPILDNVQAQLGSNPFASLDSNPPPSGARLPAHTENRRPLPNPWDPWSNRDSDNADDCDGQFASSSMGNHFALLSLGPAAGPVVPNSGEVQSMVQQLTGNPELMHNLESALMNPNSPAQTLLNSAHISSDGNSPPQDQQAQQLPPAMENTEISSLLRNPRALQALLQVQLGLQTLSTEVPDFLLSLEDSNVDLESMDDSAQSSESEDDAILVSDEDEADDQVEMDEEVPQTRFKKQMEQLSAMGFQDQSANLQALIEAEGDINAAVETLAKAPSSNKIP</sequence>
<feature type="domain" description="UBA" evidence="4">
    <location>
        <begin position="560"/>
        <end position="609"/>
    </location>
</feature>
<comment type="subcellular location">
    <subcellularLocation>
        <location evidence="1">Cytoplasm</location>
    </subcellularLocation>
</comment>
<dbReference type="SMART" id="SM00165">
    <property type="entry name" value="UBA"/>
    <property type="match status" value="1"/>
</dbReference>
<protein>
    <recommendedName>
        <fullName evidence="8">Ubiquilin-1</fullName>
    </recommendedName>
</protein>
<dbReference type="GO" id="GO:0005829">
    <property type="term" value="C:cytosol"/>
    <property type="evidence" value="ECO:0007669"/>
    <property type="project" value="TreeGrafter"/>
</dbReference>
<dbReference type="Pfam" id="PF23195">
    <property type="entry name" value="UBQLN1"/>
    <property type="match status" value="1"/>
</dbReference>
<keyword evidence="7" id="KW-1185">Reference proteome</keyword>
<accession>A0A8C0B2E8</accession>
<dbReference type="PROSITE" id="PS50030">
    <property type="entry name" value="UBA"/>
    <property type="match status" value="1"/>
</dbReference>
<dbReference type="InterPro" id="IPR015496">
    <property type="entry name" value="Ubiquilin"/>
</dbReference>
<dbReference type="Ensembl" id="ENSBJAT00000011070.1">
    <property type="protein sequence ID" value="ENSBJAP00000010765.1"/>
    <property type="gene ID" value="ENSBJAG00000007337.1"/>
</dbReference>
<name>A0A8C0B2E8_9AVES</name>
<feature type="region of interest" description="Disordered" evidence="3">
    <location>
        <begin position="351"/>
        <end position="399"/>
    </location>
</feature>
<dbReference type="GO" id="GO:0031593">
    <property type="term" value="F:polyubiquitin modification-dependent protein binding"/>
    <property type="evidence" value="ECO:0007669"/>
    <property type="project" value="TreeGrafter"/>
</dbReference>
<dbReference type="SUPFAM" id="SSF54236">
    <property type="entry name" value="Ubiquitin-like"/>
    <property type="match status" value="1"/>
</dbReference>
<reference evidence="6" key="2">
    <citation type="submission" date="2025-09" db="UniProtKB">
        <authorList>
            <consortium name="Ensembl"/>
        </authorList>
    </citation>
    <scope>IDENTIFICATION</scope>
</reference>
<feature type="compositionally biased region" description="Acidic residues" evidence="3">
    <location>
        <begin position="541"/>
        <end position="565"/>
    </location>
</feature>
<proteinExistence type="predicted"/>
<dbReference type="Proteomes" id="UP000694555">
    <property type="component" value="Unplaced"/>
</dbReference>
<dbReference type="Gene3D" id="3.10.20.90">
    <property type="entry name" value="Phosphatidylinositol 3-kinase Catalytic Subunit, Chain A, domain 1"/>
    <property type="match status" value="1"/>
</dbReference>